<dbReference type="Gene3D" id="3.30.300.90">
    <property type="entry name" value="BolA-like"/>
    <property type="match status" value="1"/>
</dbReference>
<dbReference type="PANTHER" id="PTHR46230:SF7">
    <property type="entry name" value="BOLA-LIKE PROTEIN 1"/>
    <property type="match status" value="1"/>
</dbReference>
<dbReference type="Proteomes" id="UP001595791">
    <property type="component" value="Unassembled WGS sequence"/>
</dbReference>
<dbReference type="EMBL" id="JBHSBU010000001">
    <property type="protein sequence ID" value="MFC4157774.1"/>
    <property type="molecule type" value="Genomic_DNA"/>
</dbReference>
<comment type="caution">
    <text evidence="2">The sequence shown here is derived from an EMBL/GenBank/DDBJ whole genome shotgun (WGS) entry which is preliminary data.</text>
</comment>
<dbReference type="RefSeq" id="WP_378159764.1">
    <property type="nucleotide sequence ID" value="NZ_JBHSBU010000001.1"/>
</dbReference>
<dbReference type="Pfam" id="PF01722">
    <property type="entry name" value="BolA"/>
    <property type="match status" value="1"/>
</dbReference>
<dbReference type="InterPro" id="IPR036065">
    <property type="entry name" value="BolA-like_sf"/>
</dbReference>
<evidence type="ECO:0000313" key="2">
    <source>
        <dbReference type="EMBL" id="MFC4157774.1"/>
    </source>
</evidence>
<protein>
    <submittedName>
        <fullName evidence="2">BolA family protein</fullName>
    </submittedName>
</protein>
<keyword evidence="3" id="KW-1185">Reference proteome</keyword>
<reference evidence="3" key="1">
    <citation type="journal article" date="2019" name="Int. J. Syst. Evol. Microbiol.">
        <title>The Global Catalogue of Microorganisms (GCM) 10K type strain sequencing project: providing services to taxonomists for standard genome sequencing and annotation.</title>
        <authorList>
            <consortium name="The Broad Institute Genomics Platform"/>
            <consortium name="The Broad Institute Genome Sequencing Center for Infectious Disease"/>
            <person name="Wu L."/>
            <person name="Ma J."/>
        </authorList>
    </citation>
    <scope>NUCLEOTIDE SEQUENCE [LARGE SCALE GENOMIC DNA]</scope>
    <source>
        <strain evidence="3">LMG 29894</strain>
    </source>
</reference>
<proteinExistence type="inferred from homology"/>
<name>A0ABV8MI02_9NEIS</name>
<dbReference type="InterPro" id="IPR002634">
    <property type="entry name" value="BolA"/>
</dbReference>
<evidence type="ECO:0000313" key="3">
    <source>
        <dbReference type="Proteomes" id="UP001595791"/>
    </source>
</evidence>
<dbReference type="SUPFAM" id="SSF82657">
    <property type="entry name" value="BolA-like"/>
    <property type="match status" value="1"/>
</dbReference>
<sequence length="75" mass="8183">MAPTVLELHDDGARHIGHAGAASGGGHYLLTIVSERFAGQSRVARHRMVYDALGEMMRREIHALAIDARTPTEHP</sequence>
<comment type="similarity">
    <text evidence="1">Belongs to the BolA/IbaG family.</text>
</comment>
<accession>A0ABV8MI02</accession>
<dbReference type="PIRSF" id="PIRSF003113">
    <property type="entry name" value="BolA"/>
    <property type="match status" value="1"/>
</dbReference>
<dbReference type="PANTHER" id="PTHR46230">
    <property type="match status" value="1"/>
</dbReference>
<organism evidence="2 3">
    <name type="scientific">Chitinimonas lacunae</name>
    <dbReference type="NCBI Taxonomy" id="1963018"/>
    <lineage>
        <taxon>Bacteria</taxon>
        <taxon>Pseudomonadati</taxon>
        <taxon>Pseudomonadota</taxon>
        <taxon>Betaproteobacteria</taxon>
        <taxon>Neisseriales</taxon>
        <taxon>Chitinibacteraceae</taxon>
        <taxon>Chitinimonas</taxon>
    </lineage>
</organism>
<evidence type="ECO:0000256" key="1">
    <source>
        <dbReference type="RuleBase" id="RU003860"/>
    </source>
</evidence>
<gene>
    <name evidence="2" type="ORF">ACFOW7_00250</name>
</gene>